<gene>
    <name evidence="2" type="ORF">SAMN04488509_10658</name>
</gene>
<evidence type="ECO:0000313" key="3">
    <source>
        <dbReference type="Proteomes" id="UP000199603"/>
    </source>
</evidence>
<sequence length="251" mass="26570">MSAESATPLAQLLTDPRLWRAGSARSQRAAESTGLTELDSFLPTAGWPQSSLSEVLFAADGQGELSLVLPLLARLSNGRGRLVLVAPPYRPYAPALVQCGIELDALVVVQAPPKQALWAAEQCLRAGCCAAVLCWPDAGRDADERSLRRLQLAAEAGHSLGLAFRPLRAAAQTSPAALRLSLDADGELRVLKARGANPPARSLRWRQRAPRALNAPEPSSAPRAACVVEAKGLCEAYRGPQPGLSSVLPLH</sequence>
<dbReference type="SUPFAM" id="SSF52540">
    <property type="entry name" value="P-loop containing nucleoside triphosphate hydrolases"/>
    <property type="match status" value="1"/>
</dbReference>
<accession>A0A1G6X658</accession>
<dbReference type="NCBIfam" id="NF033429">
    <property type="entry name" value="ImuA_translesion"/>
    <property type="match status" value="1"/>
</dbReference>
<evidence type="ECO:0000256" key="1">
    <source>
        <dbReference type="ARBA" id="ARBA00022763"/>
    </source>
</evidence>
<dbReference type="InterPro" id="IPR050356">
    <property type="entry name" value="SulA_CellDiv_inhibitor"/>
</dbReference>
<dbReference type="InterPro" id="IPR047610">
    <property type="entry name" value="ImuA_translesion"/>
</dbReference>
<keyword evidence="1" id="KW-0227">DNA damage</keyword>
<evidence type="ECO:0000313" key="2">
    <source>
        <dbReference type="EMBL" id="SDD73612.1"/>
    </source>
</evidence>
<dbReference type="GO" id="GO:0006281">
    <property type="term" value="P:DNA repair"/>
    <property type="evidence" value="ECO:0007669"/>
    <property type="project" value="TreeGrafter"/>
</dbReference>
<dbReference type="EMBL" id="FNAG01000006">
    <property type="protein sequence ID" value="SDD73612.1"/>
    <property type="molecule type" value="Genomic_DNA"/>
</dbReference>
<dbReference type="OrthoDB" id="9811176at2"/>
<organism evidence="2 3">
    <name type="scientific">Aquimonas voraii</name>
    <dbReference type="NCBI Taxonomy" id="265719"/>
    <lineage>
        <taxon>Bacteria</taxon>
        <taxon>Pseudomonadati</taxon>
        <taxon>Pseudomonadota</taxon>
        <taxon>Gammaproteobacteria</taxon>
        <taxon>Lysobacterales</taxon>
        <taxon>Lysobacteraceae</taxon>
        <taxon>Aquimonas</taxon>
    </lineage>
</organism>
<dbReference type="PANTHER" id="PTHR35369">
    <property type="entry name" value="BLR3025 PROTEIN-RELATED"/>
    <property type="match status" value="1"/>
</dbReference>
<reference evidence="2 3" key="1">
    <citation type="submission" date="2016-10" db="EMBL/GenBank/DDBJ databases">
        <authorList>
            <person name="de Groot N.N."/>
        </authorList>
    </citation>
    <scope>NUCLEOTIDE SEQUENCE [LARGE SCALE GENOMIC DNA]</scope>
    <source>
        <strain evidence="2 3">DSM 16957</strain>
    </source>
</reference>
<dbReference type="PANTHER" id="PTHR35369:SF3">
    <property type="entry name" value="TRANSLESION DNA SYNTHESIS-ASSOCIATED PROTEIN IMUA"/>
    <property type="match status" value="1"/>
</dbReference>
<dbReference type="InterPro" id="IPR027417">
    <property type="entry name" value="P-loop_NTPase"/>
</dbReference>
<keyword evidence="2" id="KW-0131">Cell cycle</keyword>
<dbReference type="Gene3D" id="3.40.50.300">
    <property type="entry name" value="P-loop containing nucleotide triphosphate hydrolases"/>
    <property type="match status" value="1"/>
</dbReference>
<dbReference type="AlphaFoldDB" id="A0A1G6X658"/>
<proteinExistence type="predicted"/>
<dbReference type="STRING" id="265719.SAMN04488509_10658"/>
<keyword evidence="3" id="KW-1185">Reference proteome</keyword>
<protein>
    <submittedName>
        <fullName evidence="2">Cell division inhibitor SulA, prevents FtsZ ring assembly</fullName>
    </submittedName>
</protein>
<keyword evidence="2" id="KW-0132">Cell division</keyword>
<dbReference type="Proteomes" id="UP000199603">
    <property type="component" value="Unassembled WGS sequence"/>
</dbReference>
<name>A0A1G6X658_9GAMM</name>
<dbReference type="GO" id="GO:0051301">
    <property type="term" value="P:cell division"/>
    <property type="evidence" value="ECO:0007669"/>
    <property type="project" value="UniProtKB-KW"/>
</dbReference>